<evidence type="ECO:0000256" key="6">
    <source>
        <dbReference type="ARBA" id="ARBA00012102"/>
    </source>
</evidence>
<dbReference type="AlphaFoldDB" id="A0A011Q167"/>
<feature type="binding site" evidence="16">
    <location>
        <position position="122"/>
    </location>
    <ligand>
        <name>ATP</name>
        <dbReference type="ChEBI" id="CHEBI:30616"/>
    </ligand>
</feature>
<gene>
    <name evidence="16 17" type="primary">coaX</name>
    <name evidence="17" type="ORF">AW10_00176</name>
</gene>
<evidence type="ECO:0000256" key="2">
    <source>
        <dbReference type="ARBA" id="ARBA00001958"/>
    </source>
</evidence>
<accession>A0A011Q167</accession>
<dbReference type="GO" id="GO:0005737">
    <property type="term" value="C:cytoplasm"/>
    <property type="evidence" value="ECO:0007669"/>
    <property type="project" value="UniProtKB-SubCell"/>
</dbReference>
<comment type="pathway">
    <text evidence="4 16">Cofactor biosynthesis; coenzyme A biosynthesis; CoA from (R)-pantothenate: step 1/5.</text>
</comment>
<evidence type="ECO:0000256" key="1">
    <source>
        <dbReference type="ARBA" id="ARBA00001206"/>
    </source>
</evidence>
<feature type="binding site" evidence="16">
    <location>
        <position position="172"/>
    </location>
    <ligand>
        <name>substrate</name>
    </ligand>
</feature>
<dbReference type="GO" id="GO:0004594">
    <property type="term" value="F:pantothenate kinase activity"/>
    <property type="evidence" value="ECO:0007669"/>
    <property type="project" value="UniProtKB-UniRule"/>
</dbReference>
<dbReference type="PANTHER" id="PTHR34265:SF1">
    <property type="entry name" value="TYPE III PANTOTHENATE KINASE"/>
    <property type="match status" value="1"/>
</dbReference>
<evidence type="ECO:0000256" key="4">
    <source>
        <dbReference type="ARBA" id="ARBA00005225"/>
    </source>
</evidence>
<reference evidence="17 18" key="1">
    <citation type="submission" date="2014-02" db="EMBL/GenBank/DDBJ databases">
        <title>Expanding our view of genomic diversity in Candidatus Accumulibacter clades.</title>
        <authorList>
            <person name="Skennerton C.T."/>
            <person name="Barr J.J."/>
            <person name="Slater F.R."/>
            <person name="Bond P.L."/>
            <person name="Tyson G.W."/>
        </authorList>
    </citation>
    <scope>NUCLEOTIDE SEQUENCE [LARGE SCALE GENOMIC DNA]</scope>
    <source>
        <strain evidence="18">BA-92</strain>
    </source>
</reference>
<keyword evidence="11 16" id="KW-0067">ATP-binding</keyword>
<comment type="subunit">
    <text evidence="5 16">Homodimer.</text>
</comment>
<feature type="binding site" evidence="16">
    <location>
        <position position="90"/>
    </location>
    <ligand>
        <name>substrate</name>
    </ligand>
</feature>
<keyword evidence="7 16" id="KW-0963">Cytoplasm</keyword>
<evidence type="ECO:0000256" key="8">
    <source>
        <dbReference type="ARBA" id="ARBA00022679"/>
    </source>
</evidence>
<evidence type="ECO:0000256" key="14">
    <source>
        <dbReference type="ARBA" id="ARBA00038036"/>
    </source>
</evidence>
<dbReference type="Proteomes" id="UP000021816">
    <property type="component" value="Unassembled WGS sequence"/>
</dbReference>
<dbReference type="Gene3D" id="3.30.420.40">
    <property type="match status" value="2"/>
</dbReference>
<dbReference type="GO" id="GO:0015937">
    <property type="term" value="P:coenzyme A biosynthetic process"/>
    <property type="evidence" value="ECO:0007669"/>
    <property type="project" value="UniProtKB-UniRule"/>
</dbReference>
<sequence length="241" mass="24940">MIVAIDAGNSRIKWGVHDGNGWLNSGALATTEVARLAEVAVQWPASARGVVCNVAGAAVADSIARLFASRHAELSFLQASVAACGVRSCYEHPQQLGADRWAALIGARAAQGAACLVVCAGTATTVDRLDAAGVFAGGLILPGFDLMRAALARNTAQLPLAEGVFCAQPRNTVDAIVSGCLQAQLGAVERMFQEIADEADACCLLTGGSARRLAAHLKIPFQLMDNLILDGLLRFATSPGD</sequence>
<keyword evidence="12 16" id="KW-0630">Potassium</keyword>
<evidence type="ECO:0000256" key="11">
    <source>
        <dbReference type="ARBA" id="ARBA00022840"/>
    </source>
</evidence>
<dbReference type="NCBIfam" id="TIGR00671">
    <property type="entry name" value="baf"/>
    <property type="match status" value="1"/>
</dbReference>
<dbReference type="EMBL" id="JEMX01000007">
    <property type="protein sequence ID" value="EXI82942.1"/>
    <property type="molecule type" value="Genomic_DNA"/>
</dbReference>
<feature type="active site" description="Proton acceptor" evidence="16">
    <location>
        <position position="99"/>
    </location>
</feature>
<comment type="subcellular location">
    <subcellularLocation>
        <location evidence="3 16">Cytoplasm</location>
    </subcellularLocation>
</comment>
<dbReference type="UniPathway" id="UPA00241">
    <property type="reaction ID" value="UER00352"/>
</dbReference>
<evidence type="ECO:0000256" key="9">
    <source>
        <dbReference type="ARBA" id="ARBA00022741"/>
    </source>
</evidence>
<comment type="similarity">
    <text evidence="14 16">Belongs to the type III pantothenate kinase family.</text>
</comment>
<evidence type="ECO:0000256" key="12">
    <source>
        <dbReference type="ARBA" id="ARBA00022958"/>
    </source>
</evidence>
<dbReference type="STRING" id="1454003.AW10_00176"/>
<comment type="caution">
    <text evidence="17">The sequence shown here is derived from an EMBL/GenBank/DDBJ whole genome shotgun (WGS) entry which is preliminary data.</text>
</comment>
<evidence type="ECO:0000256" key="10">
    <source>
        <dbReference type="ARBA" id="ARBA00022777"/>
    </source>
</evidence>
<organism evidence="17 18">
    <name type="scientific">Candidatus Accumulibacter appositus</name>
    <dbReference type="NCBI Taxonomy" id="1454003"/>
    <lineage>
        <taxon>Bacteria</taxon>
        <taxon>Pseudomonadati</taxon>
        <taxon>Pseudomonadota</taxon>
        <taxon>Betaproteobacteria</taxon>
        <taxon>Candidatus Accumulibacter</taxon>
    </lineage>
</organism>
<comment type="cofactor">
    <cofactor evidence="16">
        <name>NH4(+)</name>
        <dbReference type="ChEBI" id="CHEBI:28938"/>
    </cofactor>
    <cofactor evidence="16">
        <name>K(+)</name>
        <dbReference type="ChEBI" id="CHEBI:29103"/>
    </cofactor>
    <text evidence="16">A monovalent cation. Ammonium or potassium.</text>
</comment>
<feature type="binding site" evidence="16">
    <location>
        <begin position="97"/>
        <end position="100"/>
    </location>
    <ligand>
        <name>substrate</name>
    </ligand>
</feature>
<keyword evidence="13 16" id="KW-0173">Coenzyme A biosynthesis</keyword>
<dbReference type="InterPro" id="IPR043129">
    <property type="entry name" value="ATPase_NBD"/>
</dbReference>
<evidence type="ECO:0000256" key="5">
    <source>
        <dbReference type="ARBA" id="ARBA00011738"/>
    </source>
</evidence>
<comment type="caution">
    <text evidence="16">Lacks conserved residue(s) required for the propagation of feature annotation.</text>
</comment>
<evidence type="ECO:0000313" key="18">
    <source>
        <dbReference type="Proteomes" id="UP000021816"/>
    </source>
</evidence>
<feature type="binding site" evidence="16">
    <location>
        <begin position="6"/>
        <end position="13"/>
    </location>
    <ligand>
        <name>ATP</name>
        <dbReference type="ChEBI" id="CHEBI:30616"/>
    </ligand>
</feature>
<dbReference type="Pfam" id="PF03309">
    <property type="entry name" value="Pan_kinase"/>
    <property type="match status" value="1"/>
</dbReference>
<protein>
    <recommendedName>
        <fullName evidence="15 16">Type III pantothenate kinase</fullName>
        <ecNumber evidence="6 16">2.7.1.33</ecNumber>
    </recommendedName>
    <alternativeName>
        <fullName evidence="16">PanK-III</fullName>
    </alternativeName>
    <alternativeName>
        <fullName evidence="16">Pantothenic acid kinase</fullName>
    </alternativeName>
</protein>
<dbReference type="EC" id="2.7.1.33" evidence="6 16"/>
<evidence type="ECO:0000313" key="17">
    <source>
        <dbReference type="EMBL" id="EXI82942.1"/>
    </source>
</evidence>
<keyword evidence="10 16" id="KW-0418">Kinase</keyword>
<evidence type="ECO:0000256" key="3">
    <source>
        <dbReference type="ARBA" id="ARBA00004496"/>
    </source>
</evidence>
<name>A0A011Q167_9PROT</name>
<comment type="cofactor">
    <cofactor evidence="2">
        <name>K(+)</name>
        <dbReference type="ChEBI" id="CHEBI:29103"/>
    </cofactor>
</comment>
<keyword evidence="8 16" id="KW-0808">Transferase</keyword>
<evidence type="ECO:0000256" key="13">
    <source>
        <dbReference type="ARBA" id="ARBA00022993"/>
    </source>
</evidence>
<comment type="function">
    <text evidence="16">Catalyzes the phosphorylation of pantothenate (Pan), the first step in CoA biosynthesis.</text>
</comment>
<evidence type="ECO:0000256" key="15">
    <source>
        <dbReference type="ARBA" id="ARBA00040883"/>
    </source>
</evidence>
<dbReference type="SUPFAM" id="SSF53067">
    <property type="entry name" value="Actin-like ATPase domain"/>
    <property type="match status" value="2"/>
</dbReference>
<evidence type="ECO:0000256" key="16">
    <source>
        <dbReference type="HAMAP-Rule" id="MF_01274"/>
    </source>
</evidence>
<dbReference type="InterPro" id="IPR004619">
    <property type="entry name" value="Type_III_PanK"/>
</dbReference>
<dbReference type="CDD" id="cd24015">
    <property type="entry name" value="ASKHA_NBD_PanK-III"/>
    <property type="match status" value="1"/>
</dbReference>
<evidence type="ECO:0000256" key="7">
    <source>
        <dbReference type="ARBA" id="ARBA00022490"/>
    </source>
</evidence>
<comment type="catalytic activity">
    <reaction evidence="1 16">
        <text>(R)-pantothenate + ATP = (R)-4'-phosphopantothenate + ADP + H(+)</text>
        <dbReference type="Rhea" id="RHEA:16373"/>
        <dbReference type="ChEBI" id="CHEBI:10986"/>
        <dbReference type="ChEBI" id="CHEBI:15378"/>
        <dbReference type="ChEBI" id="CHEBI:29032"/>
        <dbReference type="ChEBI" id="CHEBI:30616"/>
        <dbReference type="ChEBI" id="CHEBI:456216"/>
        <dbReference type="EC" id="2.7.1.33"/>
    </reaction>
</comment>
<dbReference type="GO" id="GO:0005524">
    <property type="term" value="F:ATP binding"/>
    <property type="evidence" value="ECO:0007669"/>
    <property type="project" value="UniProtKB-UniRule"/>
</dbReference>
<dbReference type="HAMAP" id="MF_01274">
    <property type="entry name" value="Pantothen_kinase_3"/>
    <property type="match status" value="1"/>
</dbReference>
<keyword evidence="9 16" id="KW-0547">Nucleotide-binding</keyword>
<dbReference type="PANTHER" id="PTHR34265">
    <property type="entry name" value="TYPE III PANTOTHENATE KINASE"/>
    <property type="match status" value="1"/>
</dbReference>
<dbReference type="PATRIC" id="fig|1454003.3.peg.177"/>
<proteinExistence type="inferred from homology"/>